<reference evidence="7 10" key="2">
    <citation type="submission" date="2019-09" db="EMBL/GenBank/DDBJ databases">
        <title>Draft genome sequencing and comparative genomics of hatchery-associated Vibrios.</title>
        <authorList>
            <person name="Kehlet-Delgado H."/>
            <person name="Mueller R.S."/>
        </authorList>
    </citation>
    <scope>NUCLEOTIDE SEQUENCE [LARGE SCALE GENOMIC DNA]</scope>
    <source>
        <strain evidence="7 10">99-46-Y</strain>
    </source>
</reference>
<feature type="site" description="Important for BtuC binding" evidence="5">
    <location>
        <position position="203"/>
    </location>
</feature>
<dbReference type="Gene3D" id="3.40.50.1980">
    <property type="entry name" value="Nitrogenase molybdenum iron protein domain"/>
    <property type="match status" value="2"/>
</dbReference>
<feature type="binding site" evidence="5">
    <location>
        <position position="51"/>
    </location>
    <ligand>
        <name>cyanocob(III)alamin</name>
        <dbReference type="ChEBI" id="CHEBI:17439"/>
    </ligand>
</feature>
<evidence type="ECO:0000256" key="4">
    <source>
        <dbReference type="ARBA" id="ARBA00023157"/>
    </source>
</evidence>
<dbReference type="InterPro" id="IPR054828">
    <property type="entry name" value="Vit_B12_bind_prot"/>
</dbReference>
<dbReference type="GO" id="GO:0031419">
    <property type="term" value="F:cobalamin binding"/>
    <property type="evidence" value="ECO:0007669"/>
    <property type="project" value="InterPro"/>
</dbReference>
<evidence type="ECO:0000313" key="10">
    <source>
        <dbReference type="Proteomes" id="UP000565719"/>
    </source>
</evidence>
<evidence type="ECO:0000256" key="2">
    <source>
        <dbReference type="ARBA" id="ARBA00022729"/>
    </source>
</evidence>
<accession>A0A3R9F9Q2</accession>
<dbReference type="Pfam" id="PF01497">
    <property type="entry name" value="Peripla_BP_2"/>
    <property type="match status" value="1"/>
</dbReference>
<keyword evidence="2 5" id="KW-0732">Signal</keyword>
<evidence type="ECO:0000256" key="1">
    <source>
        <dbReference type="ARBA" id="ARBA00022448"/>
    </source>
</evidence>
<dbReference type="RefSeq" id="WP_125320216.1">
    <property type="nucleotide sequence ID" value="NZ_AP024889.1"/>
</dbReference>
<dbReference type="GO" id="GO:0042597">
    <property type="term" value="C:periplasmic space"/>
    <property type="evidence" value="ECO:0007669"/>
    <property type="project" value="UniProtKB-SubCell"/>
</dbReference>
<dbReference type="InterPro" id="IPR023544">
    <property type="entry name" value="ABC_transptr_vit_B12-bd"/>
</dbReference>
<dbReference type="OrthoDB" id="6495095at2"/>
<evidence type="ECO:0000313" key="8">
    <source>
        <dbReference type="EMBL" id="RSD32076.1"/>
    </source>
</evidence>
<evidence type="ECO:0000256" key="3">
    <source>
        <dbReference type="ARBA" id="ARBA00022764"/>
    </source>
</evidence>
<dbReference type="EMBL" id="VTXC01000001">
    <property type="protein sequence ID" value="NOH69805.1"/>
    <property type="molecule type" value="Genomic_DNA"/>
</dbReference>
<evidence type="ECO:0000259" key="6">
    <source>
        <dbReference type="PROSITE" id="PS50983"/>
    </source>
</evidence>
<feature type="domain" description="Fe/B12 periplasmic-binding" evidence="6">
    <location>
        <begin position="24"/>
        <end position="270"/>
    </location>
</feature>
<evidence type="ECO:0000256" key="5">
    <source>
        <dbReference type="HAMAP-Rule" id="MF_01000"/>
    </source>
</evidence>
<comment type="function">
    <text evidence="5">Part of the ABC transporter complex BtuCDF involved in vitamin B12 import. Binds vitamin B12 and delivers it to the periplasmic surface of BtuC.</text>
</comment>
<dbReference type="NCBIfam" id="NF002894">
    <property type="entry name" value="PRK03379.1"/>
    <property type="match status" value="1"/>
</dbReference>
<sequence>MLFQRLILLLILLPTYLIAAPAERVISLAPHITELAYAAGLGDKLIAVSEYSDYPPQAKSLEKVSNHQGIKIERIIALQPDLVIAWPGGNPVKELDKLKAFNINLYSVNTKSLEDIAMHIEALSQYAQDPTIGQKAAKNFREQLIKLRQDYKVDFPVSYFYQLSDQPLMTVAKNHWPSEVFSFCGGVNVFKNSPVPYPQVGKEQVILKNPDVIFSSQHSSAISLWSGWKQQMTASQKNYIWPLNSDWLNRPTPRTINALKEVCTYFETVRKQS</sequence>
<keyword evidence="4" id="KW-1015">Disulfide bond</keyword>
<dbReference type="CDD" id="cd01144">
    <property type="entry name" value="BtuF"/>
    <property type="match status" value="1"/>
</dbReference>
<dbReference type="Proteomes" id="UP000565719">
    <property type="component" value="Unassembled WGS sequence"/>
</dbReference>
<organism evidence="8 9">
    <name type="scientific">Vibrio pectenicida</name>
    <dbReference type="NCBI Taxonomy" id="62763"/>
    <lineage>
        <taxon>Bacteria</taxon>
        <taxon>Pseudomonadati</taxon>
        <taxon>Pseudomonadota</taxon>
        <taxon>Gammaproteobacteria</taxon>
        <taxon>Vibrionales</taxon>
        <taxon>Vibrionaceae</taxon>
        <taxon>Vibrio</taxon>
    </lineage>
</organism>
<dbReference type="InterPro" id="IPR050902">
    <property type="entry name" value="ABC_Transporter_SBP"/>
</dbReference>
<comment type="similarity">
    <text evidence="5">Belongs to the BtuF family.</text>
</comment>
<dbReference type="SUPFAM" id="SSF53807">
    <property type="entry name" value="Helical backbone' metal receptor"/>
    <property type="match status" value="1"/>
</dbReference>
<dbReference type="InterPro" id="IPR002491">
    <property type="entry name" value="ABC_transptr_periplasmic_BD"/>
</dbReference>
<comment type="caution">
    <text evidence="5">Lacks conserved residue(s) required for the propagation of feature annotation.</text>
</comment>
<dbReference type="PANTHER" id="PTHR30535:SF34">
    <property type="entry name" value="MOLYBDATE-BINDING PROTEIN MOLA"/>
    <property type="match status" value="1"/>
</dbReference>
<dbReference type="AlphaFoldDB" id="A0A3R9F9Q2"/>
<protein>
    <recommendedName>
        <fullName evidence="5">Vitamin B12-binding protein</fullName>
    </recommendedName>
</protein>
<dbReference type="PANTHER" id="PTHR30535">
    <property type="entry name" value="VITAMIN B12-BINDING PROTEIN"/>
    <property type="match status" value="1"/>
</dbReference>
<dbReference type="GO" id="GO:0015889">
    <property type="term" value="P:cobalamin transport"/>
    <property type="evidence" value="ECO:0007669"/>
    <property type="project" value="UniProtKB-UniRule"/>
</dbReference>
<feature type="site" description="Important for BtuC binding" evidence="5">
    <location>
        <position position="73"/>
    </location>
</feature>
<gene>
    <name evidence="5 8" type="primary">btuF</name>
    <name evidence="8" type="ORF">EJA03_05385</name>
    <name evidence="7" type="ORF">F0225_00420</name>
</gene>
<evidence type="ECO:0000313" key="9">
    <source>
        <dbReference type="Proteomes" id="UP000269041"/>
    </source>
</evidence>
<comment type="caution">
    <text evidence="8">The sequence shown here is derived from an EMBL/GenBank/DDBJ whole genome shotgun (WGS) entry which is preliminary data.</text>
</comment>
<keyword evidence="9" id="KW-1185">Reference proteome</keyword>
<name>A0A3R9F9Q2_9VIBR</name>
<dbReference type="Proteomes" id="UP000269041">
    <property type="component" value="Unassembled WGS sequence"/>
</dbReference>
<reference evidence="8 9" key="1">
    <citation type="submission" date="2018-12" db="EMBL/GenBank/DDBJ databases">
        <title>Genomic taxonomy of the Vibrionaceae family.</title>
        <authorList>
            <person name="Gomez-Gil B."/>
            <person name="Enciso-Ibarra K."/>
        </authorList>
    </citation>
    <scope>NUCLEOTIDE SEQUENCE [LARGE SCALE GENOMIC DNA]</scope>
    <source>
        <strain evidence="8 9">CAIM 594</strain>
    </source>
</reference>
<dbReference type="PROSITE" id="PS50983">
    <property type="entry name" value="FE_B12_PBP"/>
    <property type="match status" value="1"/>
</dbReference>
<dbReference type="EMBL" id="RSFA01000016">
    <property type="protein sequence ID" value="RSD32076.1"/>
    <property type="molecule type" value="Genomic_DNA"/>
</dbReference>
<comment type="subcellular location">
    <subcellularLocation>
        <location evidence="5">Periplasm</location>
    </subcellularLocation>
</comment>
<comment type="subunit">
    <text evidence="5">The complex is composed of two ATP-binding proteins (BtuD), two transmembrane proteins (BtuC) and a solute-binding protein (BtuF).</text>
</comment>
<evidence type="ECO:0000313" key="7">
    <source>
        <dbReference type="EMBL" id="NOH69805.1"/>
    </source>
</evidence>
<dbReference type="HAMAP" id="MF_01000">
    <property type="entry name" value="BtuF"/>
    <property type="match status" value="1"/>
</dbReference>
<proteinExistence type="inferred from homology"/>
<dbReference type="GO" id="GO:0071281">
    <property type="term" value="P:cellular response to iron ion"/>
    <property type="evidence" value="ECO:0007669"/>
    <property type="project" value="TreeGrafter"/>
</dbReference>
<dbReference type="NCBIfam" id="NF038402">
    <property type="entry name" value="TroA_like"/>
    <property type="match status" value="1"/>
</dbReference>
<keyword evidence="3 5" id="KW-0574">Periplasm</keyword>
<keyword evidence="1 5" id="KW-0813">Transport</keyword>